<dbReference type="GO" id="GO:0000978">
    <property type="term" value="F:RNA polymerase II cis-regulatory region sequence-specific DNA binding"/>
    <property type="evidence" value="ECO:0007669"/>
    <property type="project" value="TreeGrafter"/>
</dbReference>
<evidence type="ECO:0000256" key="4">
    <source>
        <dbReference type="ARBA" id="ARBA00023163"/>
    </source>
</evidence>
<dbReference type="Pfam" id="PF00172">
    <property type="entry name" value="Zn_clus"/>
    <property type="match status" value="1"/>
</dbReference>
<keyword evidence="3" id="KW-0238">DNA-binding</keyword>
<evidence type="ECO:0000313" key="8">
    <source>
        <dbReference type="EMBL" id="KAF2198128.1"/>
    </source>
</evidence>
<accession>A0A9P4MSK3</accession>
<dbReference type="GO" id="GO:0005634">
    <property type="term" value="C:nucleus"/>
    <property type="evidence" value="ECO:0007669"/>
    <property type="project" value="TreeGrafter"/>
</dbReference>
<keyword evidence="9" id="KW-1185">Reference proteome</keyword>
<dbReference type="GO" id="GO:0000981">
    <property type="term" value="F:DNA-binding transcription factor activity, RNA polymerase II-specific"/>
    <property type="evidence" value="ECO:0007669"/>
    <property type="project" value="InterPro"/>
</dbReference>
<protein>
    <recommendedName>
        <fullName evidence="7">Zn(2)-C6 fungal-type domain-containing protein</fullName>
    </recommendedName>
</protein>
<dbReference type="OrthoDB" id="310895at2759"/>
<dbReference type="AlphaFoldDB" id="A0A9P4MSK3"/>
<feature type="region of interest" description="Disordered" evidence="6">
    <location>
        <begin position="110"/>
        <end position="132"/>
    </location>
</feature>
<proteinExistence type="predicted"/>
<comment type="caution">
    <text evidence="8">The sequence shown here is derived from an EMBL/GenBank/DDBJ whole genome shotgun (WGS) entry which is preliminary data.</text>
</comment>
<dbReference type="InterPro" id="IPR007219">
    <property type="entry name" value="XnlR_reg_dom"/>
</dbReference>
<dbReference type="GO" id="GO:0000435">
    <property type="term" value="P:positive regulation of transcription from RNA polymerase II promoter by galactose"/>
    <property type="evidence" value="ECO:0007669"/>
    <property type="project" value="TreeGrafter"/>
</dbReference>
<feature type="compositionally biased region" description="Polar residues" evidence="6">
    <location>
        <begin position="1"/>
        <end position="18"/>
    </location>
</feature>
<sequence length="704" mass="78610">MAANSSSVRATIPDGQQNTRRKIHNSCDRCRSRKTKCIDPGPCRYCARIGAPCKTATPRRKRPYYHVTEEEYQCSMRILEHFFPDRELNLSSLRAIAHDINNGISPWGLPSRSDVSIKQSPESETGHEAEYNEPEIESLKALHDPLGCLMRDSLGKYRYIGAHSEIPFNAAVCSMTDESSKKRPDIILPPKVGSFPPSLPPTSPKHSRSINNDVYLPPREASDYYVSRFFQEVHCTHWFYAGETFHSRLEATYASSDEMQSKSWLCALYSIFAVGAAAQEGGDARQRRSSSSLTLDTRTSADYISLAKELIPSIYDEADIDSIRALAILSIACENLGFRVTSYLYIGASIQIAYSLGLHRDQAPESGKLFEREQNRRVWWTVFMLDQEIASRGGSPCLIDERTLRVETVFPSEQIIYPGIFTPLWWLSTSVILSRLKREIIQAVYQERSSHTKTISFSGISILLSSLRKWHQTIPSHLKLDVPVPPSQKRAIAVLHLQYWNATILLCRPFLLYLVLKTESIASGKMPWFEDMGNICIDAALNSLKILQQMAADATLSSLTAFDSTCILRVVMIFILAYARTHLCQYQTHLEKCVQLFRGMEQVGFAKIVAEETPIRLADLGVLKEGDEGSESGVAGVLLDDDLIAQLWGGLDSTFMTPLHGGESLGLAFDDTGAFDVGGDMQIVDGDQGPRFDGLEEDSGFGLC</sequence>
<dbReference type="InterPro" id="IPR036864">
    <property type="entry name" value="Zn2-C6_fun-type_DNA-bd_sf"/>
</dbReference>
<dbReference type="CDD" id="cd00067">
    <property type="entry name" value="GAL4"/>
    <property type="match status" value="1"/>
</dbReference>
<evidence type="ECO:0000256" key="2">
    <source>
        <dbReference type="ARBA" id="ARBA00023015"/>
    </source>
</evidence>
<dbReference type="SUPFAM" id="SSF57701">
    <property type="entry name" value="Zn2/Cys6 DNA-binding domain"/>
    <property type="match status" value="1"/>
</dbReference>
<evidence type="ECO:0000259" key="7">
    <source>
        <dbReference type="PROSITE" id="PS50048"/>
    </source>
</evidence>
<dbReference type="PROSITE" id="PS50048">
    <property type="entry name" value="ZN2_CY6_FUNGAL_2"/>
    <property type="match status" value="1"/>
</dbReference>
<evidence type="ECO:0000256" key="1">
    <source>
        <dbReference type="ARBA" id="ARBA00022723"/>
    </source>
</evidence>
<dbReference type="GO" id="GO:0006351">
    <property type="term" value="P:DNA-templated transcription"/>
    <property type="evidence" value="ECO:0007669"/>
    <property type="project" value="InterPro"/>
</dbReference>
<dbReference type="PROSITE" id="PS00463">
    <property type="entry name" value="ZN2_CY6_FUNGAL_1"/>
    <property type="match status" value="1"/>
</dbReference>
<dbReference type="GO" id="GO:0008270">
    <property type="term" value="F:zinc ion binding"/>
    <property type="evidence" value="ECO:0007669"/>
    <property type="project" value="InterPro"/>
</dbReference>
<keyword evidence="4" id="KW-0804">Transcription</keyword>
<evidence type="ECO:0000313" key="9">
    <source>
        <dbReference type="Proteomes" id="UP000799536"/>
    </source>
</evidence>
<evidence type="ECO:0000256" key="5">
    <source>
        <dbReference type="ARBA" id="ARBA00023242"/>
    </source>
</evidence>
<dbReference type="PANTHER" id="PTHR47424:SF3">
    <property type="entry name" value="REGULATORY PROTEIN GAL4"/>
    <property type="match status" value="1"/>
</dbReference>
<dbReference type="InterPro" id="IPR051127">
    <property type="entry name" value="Fungal_SecMet_Regulators"/>
</dbReference>
<name>A0A9P4MSK3_9PLEO</name>
<dbReference type="CDD" id="cd12148">
    <property type="entry name" value="fungal_TF_MHR"/>
    <property type="match status" value="1"/>
</dbReference>
<dbReference type="Pfam" id="PF04082">
    <property type="entry name" value="Fungal_trans"/>
    <property type="match status" value="1"/>
</dbReference>
<feature type="region of interest" description="Disordered" evidence="6">
    <location>
        <begin position="1"/>
        <end position="23"/>
    </location>
</feature>
<feature type="region of interest" description="Disordered" evidence="6">
    <location>
        <begin position="190"/>
        <end position="212"/>
    </location>
</feature>
<dbReference type="EMBL" id="ML994168">
    <property type="protein sequence ID" value="KAF2198128.1"/>
    <property type="molecule type" value="Genomic_DNA"/>
</dbReference>
<feature type="domain" description="Zn(2)-C6 fungal-type" evidence="7">
    <location>
        <begin position="26"/>
        <end position="55"/>
    </location>
</feature>
<reference evidence="8" key="1">
    <citation type="journal article" date="2020" name="Stud. Mycol.">
        <title>101 Dothideomycetes genomes: a test case for predicting lifestyles and emergence of pathogens.</title>
        <authorList>
            <person name="Haridas S."/>
            <person name="Albert R."/>
            <person name="Binder M."/>
            <person name="Bloem J."/>
            <person name="Labutti K."/>
            <person name="Salamov A."/>
            <person name="Andreopoulos B."/>
            <person name="Baker S."/>
            <person name="Barry K."/>
            <person name="Bills G."/>
            <person name="Bluhm B."/>
            <person name="Cannon C."/>
            <person name="Castanera R."/>
            <person name="Culley D."/>
            <person name="Daum C."/>
            <person name="Ezra D."/>
            <person name="Gonzalez J."/>
            <person name="Henrissat B."/>
            <person name="Kuo A."/>
            <person name="Liang C."/>
            <person name="Lipzen A."/>
            <person name="Lutzoni F."/>
            <person name="Magnuson J."/>
            <person name="Mondo S."/>
            <person name="Nolan M."/>
            <person name="Ohm R."/>
            <person name="Pangilinan J."/>
            <person name="Park H.-J."/>
            <person name="Ramirez L."/>
            <person name="Alfaro M."/>
            <person name="Sun H."/>
            <person name="Tritt A."/>
            <person name="Yoshinaga Y."/>
            <person name="Zwiers L.-H."/>
            <person name="Turgeon B."/>
            <person name="Goodwin S."/>
            <person name="Spatafora J."/>
            <person name="Crous P."/>
            <person name="Grigoriev I."/>
        </authorList>
    </citation>
    <scope>NUCLEOTIDE SEQUENCE</scope>
    <source>
        <strain evidence="8">ATCC 74209</strain>
    </source>
</reference>
<evidence type="ECO:0000256" key="6">
    <source>
        <dbReference type="SAM" id="MobiDB-lite"/>
    </source>
</evidence>
<dbReference type="Proteomes" id="UP000799536">
    <property type="component" value="Unassembled WGS sequence"/>
</dbReference>
<keyword evidence="1" id="KW-0479">Metal-binding</keyword>
<dbReference type="SMART" id="SM00066">
    <property type="entry name" value="GAL4"/>
    <property type="match status" value="1"/>
</dbReference>
<feature type="compositionally biased region" description="Polar residues" evidence="6">
    <location>
        <begin position="113"/>
        <end position="123"/>
    </location>
</feature>
<gene>
    <name evidence="8" type="ORF">GQ43DRAFT_474818</name>
</gene>
<organism evidence="8 9">
    <name type="scientific">Delitschia confertaspora ATCC 74209</name>
    <dbReference type="NCBI Taxonomy" id="1513339"/>
    <lineage>
        <taxon>Eukaryota</taxon>
        <taxon>Fungi</taxon>
        <taxon>Dikarya</taxon>
        <taxon>Ascomycota</taxon>
        <taxon>Pezizomycotina</taxon>
        <taxon>Dothideomycetes</taxon>
        <taxon>Pleosporomycetidae</taxon>
        <taxon>Pleosporales</taxon>
        <taxon>Delitschiaceae</taxon>
        <taxon>Delitschia</taxon>
    </lineage>
</organism>
<keyword evidence="5" id="KW-0539">Nucleus</keyword>
<dbReference type="PANTHER" id="PTHR47424">
    <property type="entry name" value="REGULATORY PROTEIN GAL4"/>
    <property type="match status" value="1"/>
</dbReference>
<keyword evidence="2" id="KW-0805">Transcription regulation</keyword>
<dbReference type="InterPro" id="IPR001138">
    <property type="entry name" value="Zn2Cys6_DnaBD"/>
</dbReference>
<dbReference type="Gene3D" id="4.10.240.10">
    <property type="entry name" value="Zn(2)-C6 fungal-type DNA-binding domain"/>
    <property type="match status" value="1"/>
</dbReference>
<dbReference type="SMART" id="SM00906">
    <property type="entry name" value="Fungal_trans"/>
    <property type="match status" value="1"/>
</dbReference>
<evidence type="ECO:0000256" key="3">
    <source>
        <dbReference type="ARBA" id="ARBA00023125"/>
    </source>
</evidence>